<evidence type="ECO:0000313" key="2">
    <source>
        <dbReference type="EMBL" id="KAJ3571878.1"/>
    </source>
</evidence>
<evidence type="ECO:0000256" key="1">
    <source>
        <dbReference type="SAM" id="MobiDB-lite"/>
    </source>
</evidence>
<feature type="region of interest" description="Disordered" evidence="1">
    <location>
        <begin position="297"/>
        <end position="339"/>
    </location>
</feature>
<dbReference type="AlphaFoldDB" id="A0AAD5VZ34"/>
<keyword evidence="3" id="KW-1185">Reference proteome</keyword>
<protein>
    <submittedName>
        <fullName evidence="2">Uncharacterized protein</fullName>
    </submittedName>
</protein>
<accession>A0AAD5VZ34</accession>
<sequence>MPRLGLLEYVNTTTLPRIRETPDMPRMPLPGHRSNKNHLTVRSEEWRRLELLYQIDPTGFAHQVNNWASFNIRNIPFQHADAQSAERLSLGTRRRDGLSDYLDHPMDSIDRLAAFLDILPLRTAQRLIHILFPDTRQWRFKHQDELDVDRKIFNYFLWTKTQRGSQNAQNALVIAYQPPWVLGQVDFEEFVKCGSLWDTCVKNNTKWFVITSWNVWAFGCFSDGWCSAVISDIWHLDEHTPNVLECLTYWIASAMGRSGAYRKPKVPEPLNALQAEIELPITQAETVTPAVSESNWKGKSQDAATSAHLPTLPPSVSHQGIEDDEPIPPIKRDKPTPNDSILEWRDSVIDIDEDSSHRQEEITVFDREIHAMDLHGEWLI</sequence>
<evidence type="ECO:0000313" key="3">
    <source>
        <dbReference type="Proteomes" id="UP001213000"/>
    </source>
</evidence>
<name>A0AAD5VZ34_9AGAR</name>
<comment type="caution">
    <text evidence="2">The sequence shown here is derived from an EMBL/GenBank/DDBJ whole genome shotgun (WGS) entry which is preliminary data.</text>
</comment>
<gene>
    <name evidence="2" type="ORF">NP233_g3450</name>
</gene>
<dbReference type="EMBL" id="JANIEX010000166">
    <property type="protein sequence ID" value="KAJ3571878.1"/>
    <property type="molecule type" value="Genomic_DNA"/>
</dbReference>
<dbReference type="Proteomes" id="UP001213000">
    <property type="component" value="Unassembled WGS sequence"/>
</dbReference>
<proteinExistence type="predicted"/>
<organism evidence="2 3">
    <name type="scientific">Leucocoprinus birnbaumii</name>
    <dbReference type="NCBI Taxonomy" id="56174"/>
    <lineage>
        <taxon>Eukaryota</taxon>
        <taxon>Fungi</taxon>
        <taxon>Dikarya</taxon>
        <taxon>Basidiomycota</taxon>
        <taxon>Agaricomycotina</taxon>
        <taxon>Agaricomycetes</taxon>
        <taxon>Agaricomycetidae</taxon>
        <taxon>Agaricales</taxon>
        <taxon>Agaricineae</taxon>
        <taxon>Agaricaceae</taxon>
        <taxon>Leucocoprinus</taxon>
    </lineage>
</organism>
<feature type="compositionally biased region" description="Basic and acidic residues" evidence="1">
    <location>
        <begin position="330"/>
        <end position="339"/>
    </location>
</feature>
<reference evidence="2" key="1">
    <citation type="submission" date="2022-07" db="EMBL/GenBank/DDBJ databases">
        <title>Genome Sequence of Leucocoprinus birnbaumii.</title>
        <authorList>
            <person name="Buettner E."/>
        </authorList>
    </citation>
    <scope>NUCLEOTIDE SEQUENCE</scope>
    <source>
        <strain evidence="2">VT141</strain>
    </source>
</reference>